<dbReference type="Proteomes" id="UP001200513">
    <property type="component" value="Chromosome"/>
</dbReference>
<gene>
    <name evidence="1" type="ORF">K9W46_10565</name>
</gene>
<name>A0A9Y1BR33_9ARCH</name>
<dbReference type="EMBL" id="CP084167">
    <property type="protein sequence ID" value="UJG42814.1"/>
    <property type="molecule type" value="Genomic_DNA"/>
</dbReference>
<proteinExistence type="predicted"/>
<dbReference type="AlphaFoldDB" id="A0A9Y1BR33"/>
<accession>A0A9Y1BR33</accession>
<reference evidence="1" key="1">
    <citation type="journal article" date="2022" name="Nat. Microbiol.">
        <title>Unique mobile elements and scalable gene flow at the prokaryote-eukaryote boundary revealed by circularized Asgard archaea genomes.</title>
        <authorList>
            <person name="Wu F."/>
            <person name="Speth D.R."/>
            <person name="Philosof A."/>
            <person name="Cremiere A."/>
            <person name="Narayanan A."/>
            <person name="Barco R.A."/>
            <person name="Connon S.A."/>
            <person name="Amend J.P."/>
            <person name="Antoshechkin I.A."/>
            <person name="Orphan V.J."/>
        </authorList>
    </citation>
    <scope>NUCLEOTIDE SEQUENCE</scope>
    <source>
        <strain evidence="1">PR6</strain>
    </source>
</reference>
<evidence type="ECO:0000313" key="1">
    <source>
        <dbReference type="EMBL" id="UJG42814.1"/>
    </source>
</evidence>
<protein>
    <submittedName>
        <fullName evidence="1">Uncharacterized protein</fullName>
    </submittedName>
</protein>
<sequence length="46" mass="5400">MFQKHVSISVTDVLEDDFCTIRPYFAVLLKMNKLREYASSSRSMEL</sequence>
<organism evidence="1">
    <name type="scientific">Candidatus Heimdallarchaeum endolithica</name>
    <dbReference type="NCBI Taxonomy" id="2876572"/>
    <lineage>
        <taxon>Archaea</taxon>
        <taxon>Promethearchaeati</taxon>
        <taxon>Candidatus Heimdallarchaeota</taxon>
        <taxon>Candidatus Heimdallarchaeia (ex Rinke et al. 2021) (nom. nud.)</taxon>
        <taxon>Candidatus Heimdallarchaeales</taxon>
        <taxon>Candidatus Heimdallarchaeaceae</taxon>
        <taxon>Candidatus Heimdallarchaeum</taxon>
    </lineage>
</organism>